<evidence type="ECO:0000313" key="3">
    <source>
        <dbReference type="Proteomes" id="UP000824782"/>
    </source>
</evidence>
<comment type="caution">
    <text evidence="2">The sequence shown here is derived from an EMBL/GenBank/DDBJ whole genome shotgun (WGS) entry which is preliminary data.</text>
</comment>
<name>A0AAV6YLZ1_ENGPU</name>
<gene>
    <name evidence="2" type="ORF">GDO81_029686</name>
</gene>
<dbReference type="Proteomes" id="UP000824782">
    <property type="component" value="Unassembled WGS sequence"/>
</dbReference>
<protein>
    <submittedName>
        <fullName evidence="2">Uncharacterized protein</fullName>
    </submittedName>
</protein>
<keyword evidence="3" id="KW-1185">Reference proteome</keyword>
<reference evidence="2" key="1">
    <citation type="thesis" date="2020" institute="ProQuest LLC" country="789 East Eisenhower Parkway, Ann Arbor, MI, USA">
        <title>Comparative Genomics and Chromosome Evolution.</title>
        <authorList>
            <person name="Mudd A.B."/>
        </authorList>
    </citation>
    <scope>NUCLEOTIDE SEQUENCE</scope>
    <source>
        <strain evidence="2">237g6f4</strain>
        <tissue evidence="2">Blood</tissue>
    </source>
</reference>
<feature type="compositionally biased region" description="Basic and acidic residues" evidence="1">
    <location>
        <begin position="8"/>
        <end position="20"/>
    </location>
</feature>
<accession>A0AAV6YLZ1</accession>
<sequence>MLNSAQDVTHHTKRVAENKPKRNSVITVYNKQLSRQSIPSHHHMLNKTSGFTFQFSTYTYTIGLLIYNYGIYSGYGRYLDFKCFTLCFIHAN</sequence>
<dbReference type="AlphaFoldDB" id="A0AAV6YLZ1"/>
<feature type="region of interest" description="Disordered" evidence="1">
    <location>
        <begin position="1"/>
        <end position="22"/>
    </location>
</feature>
<evidence type="ECO:0000313" key="2">
    <source>
        <dbReference type="EMBL" id="KAG8535013.1"/>
    </source>
</evidence>
<organism evidence="2 3">
    <name type="scientific">Engystomops pustulosus</name>
    <name type="common">Tungara frog</name>
    <name type="synonym">Physalaemus pustulosus</name>
    <dbReference type="NCBI Taxonomy" id="76066"/>
    <lineage>
        <taxon>Eukaryota</taxon>
        <taxon>Metazoa</taxon>
        <taxon>Chordata</taxon>
        <taxon>Craniata</taxon>
        <taxon>Vertebrata</taxon>
        <taxon>Euteleostomi</taxon>
        <taxon>Amphibia</taxon>
        <taxon>Batrachia</taxon>
        <taxon>Anura</taxon>
        <taxon>Neobatrachia</taxon>
        <taxon>Hyloidea</taxon>
        <taxon>Leptodactylidae</taxon>
        <taxon>Leiuperinae</taxon>
        <taxon>Engystomops</taxon>
    </lineage>
</organism>
<evidence type="ECO:0000256" key="1">
    <source>
        <dbReference type="SAM" id="MobiDB-lite"/>
    </source>
</evidence>
<dbReference type="EMBL" id="WNYA01081864">
    <property type="protein sequence ID" value="KAG8535013.1"/>
    <property type="molecule type" value="Genomic_DNA"/>
</dbReference>
<proteinExistence type="predicted"/>